<proteinExistence type="predicted"/>
<protein>
    <submittedName>
        <fullName evidence="3">NAD-binding protein</fullName>
    </submittedName>
</protein>
<evidence type="ECO:0000259" key="2">
    <source>
        <dbReference type="Pfam" id="PF02254"/>
    </source>
</evidence>
<sequence>MTPTNANQTDSTATPTDAPTLVVGGGPAGRDAAARLATAGETVTHVDRAPPTDPPPGYDVRTVDSLDAADVRGLRLGDANAVVALGADDASTLLVAQHARIAGVDRVLALVTDPERRCAFDALDVETVDAASALGRAVADRW</sequence>
<gene>
    <name evidence="3" type="ORF">ACFOKC_02945</name>
</gene>
<dbReference type="Proteomes" id="UP001595660">
    <property type="component" value="Unassembled WGS sequence"/>
</dbReference>
<dbReference type="SUPFAM" id="SSF51735">
    <property type="entry name" value="NAD(P)-binding Rossmann-fold domains"/>
    <property type="match status" value="1"/>
</dbReference>
<feature type="domain" description="RCK N-terminal" evidence="2">
    <location>
        <begin position="21"/>
        <end position="127"/>
    </location>
</feature>
<dbReference type="GeneID" id="69117412"/>
<comment type="caution">
    <text evidence="3">The sequence shown here is derived from an EMBL/GenBank/DDBJ whole genome shotgun (WGS) entry which is preliminary data.</text>
</comment>
<dbReference type="EMBL" id="JBHRWN010000002">
    <property type="protein sequence ID" value="MFC3476675.1"/>
    <property type="molecule type" value="Genomic_DNA"/>
</dbReference>
<dbReference type="RefSeq" id="WP_232572180.1">
    <property type="nucleotide sequence ID" value="NZ_CP089466.1"/>
</dbReference>
<feature type="region of interest" description="Disordered" evidence="1">
    <location>
        <begin position="1"/>
        <end position="60"/>
    </location>
</feature>
<reference evidence="3 4" key="1">
    <citation type="journal article" date="2019" name="Int. J. Syst. Evol. Microbiol.">
        <title>The Global Catalogue of Microorganisms (GCM) 10K type strain sequencing project: providing services to taxonomists for standard genome sequencing and annotation.</title>
        <authorList>
            <consortium name="The Broad Institute Genomics Platform"/>
            <consortium name="The Broad Institute Genome Sequencing Center for Infectious Disease"/>
            <person name="Wu L."/>
            <person name="Ma J."/>
        </authorList>
    </citation>
    <scope>NUCLEOTIDE SEQUENCE [LARGE SCALE GENOMIC DNA]</scope>
    <source>
        <strain evidence="3 4">CGMCC 1.12562</strain>
    </source>
</reference>
<dbReference type="InterPro" id="IPR003148">
    <property type="entry name" value="RCK_N"/>
</dbReference>
<dbReference type="InterPro" id="IPR036291">
    <property type="entry name" value="NAD(P)-bd_dom_sf"/>
</dbReference>
<feature type="compositionally biased region" description="Low complexity" evidence="1">
    <location>
        <begin position="29"/>
        <end position="40"/>
    </location>
</feature>
<organism evidence="3 4">
    <name type="scientific">Halobacterium litoreum</name>
    <dbReference type="NCBI Taxonomy" id="2039234"/>
    <lineage>
        <taxon>Archaea</taxon>
        <taxon>Methanobacteriati</taxon>
        <taxon>Methanobacteriota</taxon>
        <taxon>Stenosarchaea group</taxon>
        <taxon>Halobacteria</taxon>
        <taxon>Halobacteriales</taxon>
        <taxon>Halobacteriaceae</taxon>
        <taxon>Halobacterium</taxon>
    </lineage>
</organism>
<evidence type="ECO:0000313" key="3">
    <source>
        <dbReference type="EMBL" id="MFC3476675.1"/>
    </source>
</evidence>
<keyword evidence="4" id="KW-1185">Reference proteome</keyword>
<accession>A0ABD5NBV3</accession>
<dbReference type="Gene3D" id="3.40.50.720">
    <property type="entry name" value="NAD(P)-binding Rossmann-like Domain"/>
    <property type="match status" value="1"/>
</dbReference>
<name>A0ABD5NBV3_9EURY</name>
<dbReference type="AlphaFoldDB" id="A0ABD5NBV3"/>
<evidence type="ECO:0000256" key="1">
    <source>
        <dbReference type="SAM" id="MobiDB-lite"/>
    </source>
</evidence>
<dbReference type="Pfam" id="PF02254">
    <property type="entry name" value="TrkA_N"/>
    <property type="match status" value="1"/>
</dbReference>
<feature type="compositionally biased region" description="Low complexity" evidence="1">
    <location>
        <begin position="9"/>
        <end position="20"/>
    </location>
</feature>
<evidence type="ECO:0000313" key="4">
    <source>
        <dbReference type="Proteomes" id="UP001595660"/>
    </source>
</evidence>